<gene>
    <name evidence="2" type="ORF">pFOS18_019</name>
</gene>
<evidence type="ECO:0000259" key="1">
    <source>
        <dbReference type="Pfam" id="PF10881"/>
    </source>
</evidence>
<dbReference type="InterPro" id="IPR024402">
    <property type="entry name" value="DUF2726"/>
</dbReference>
<dbReference type="RefSeq" id="WP_020956914.1">
    <property type="nucleotide sequence ID" value="NC_023331.1"/>
</dbReference>
<protein>
    <recommendedName>
        <fullName evidence="1">DUF2726 domain-containing protein</fullName>
    </recommendedName>
</protein>
<evidence type="ECO:0000313" key="2">
    <source>
        <dbReference type="EMBL" id="AIX99581.1"/>
    </source>
</evidence>
<dbReference type="Pfam" id="PF10881">
    <property type="entry name" value="DUF2726"/>
    <property type="match status" value="1"/>
</dbReference>
<feature type="domain" description="DUF2726" evidence="1">
    <location>
        <begin position="47"/>
        <end position="150"/>
    </location>
</feature>
<keyword evidence="2" id="KW-0614">Plasmid</keyword>
<dbReference type="EMBL" id="KJ653815">
    <property type="protein sequence ID" value="AIX99581.1"/>
    <property type="molecule type" value="Genomic_DNA"/>
</dbReference>
<reference evidence="2" key="1">
    <citation type="journal article" date="2014" name="Int. J. Antimicrob. Agents">
        <title>Dissemination of a clone carrying a fosA3-harbouring plasmid mediates high fosfomycin resistance rate of KPC-producing Klebsiella pneumoniae in China.</title>
        <authorList>
            <person name="Jiang Y."/>
            <person name="Shen P."/>
            <person name="Wei Z."/>
            <person name="Liu L."/>
            <person name="He F."/>
            <person name="Shi K."/>
            <person name="Wang Y."/>
            <person name="Wang H."/>
            <person name="Yu Y."/>
        </authorList>
    </citation>
    <scope>NUCLEOTIDE SEQUENCE</scope>
    <source>
        <strain evidence="2">FOS18</strain>
        <plasmid evidence="2">pFOS18</plasmid>
    </source>
</reference>
<organism evidence="2">
    <name type="scientific">Klebsiella pneumoniae</name>
    <dbReference type="NCBI Taxonomy" id="573"/>
    <lineage>
        <taxon>Bacteria</taxon>
        <taxon>Pseudomonadati</taxon>
        <taxon>Pseudomonadota</taxon>
        <taxon>Gammaproteobacteria</taxon>
        <taxon>Enterobacterales</taxon>
        <taxon>Enterobacteriaceae</taxon>
        <taxon>Klebsiella/Raoultella group</taxon>
        <taxon>Klebsiella</taxon>
        <taxon>Klebsiella pneumoniae complex</taxon>
    </lineage>
</organism>
<accession>A0A0A1CQP2</accession>
<dbReference type="AlphaFoldDB" id="A0A0A1CQP2"/>
<proteinExistence type="predicted"/>
<sequence>MENYLATLVVLVVIGLVLSKILPVKRKGGNVHDNQLASVEVAEFFRKPVMNASESNLYEFLLHVVNKYHYPVRIYPQVSLGEILKTDNKSAFFAINSKRVDFVIADRDNIPCAVVEYQGAGHWQNNAKKRDAIKKLACEKAGIKYFDIPATYTGNELKPLIDFFDFINAKEG</sequence>
<geneLocation type="plasmid" evidence="2">
    <name>pFOS18</name>
</geneLocation>
<name>A0A0A1CQP2_KLEPN</name>